<dbReference type="EMBL" id="JAAIUW010000005">
    <property type="protein sequence ID" value="KAF7833006.1"/>
    <property type="molecule type" value="Genomic_DNA"/>
</dbReference>
<gene>
    <name evidence="1" type="ORF">G2W53_015339</name>
</gene>
<protein>
    <submittedName>
        <fullName evidence="1">Uncharacterized protein</fullName>
    </submittedName>
</protein>
<organism evidence="1 2">
    <name type="scientific">Senna tora</name>
    <dbReference type="NCBI Taxonomy" id="362788"/>
    <lineage>
        <taxon>Eukaryota</taxon>
        <taxon>Viridiplantae</taxon>
        <taxon>Streptophyta</taxon>
        <taxon>Embryophyta</taxon>
        <taxon>Tracheophyta</taxon>
        <taxon>Spermatophyta</taxon>
        <taxon>Magnoliopsida</taxon>
        <taxon>eudicotyledons</taxon>
        <taxon>Gunneridae</taxon>
        <taxon>Pentapetalae</taxon>
        <taxon>rosids</taxon>
        <taxon>fabids</taxon>
        <taxon>Fabales</taxon>
        <taxon>Fabaceae</taxon>
        <taxon>Caesalpinioideae</taxon>
        <taxon>Cassia clade</taxon>
        <taxon>Senna</taxon>
    </lineage>
</organism>
<comment type="caution">
    <text evidence="1">The sequence shown here is derived from an EMBL/GenBank/DDBJ whole genome shotgun (WGS) entry which is preliminary data.</text>
</comment>
<accession>A0A835C4K0</accession>
<name>A0A835C4K0_9FABA</name>
<reference evidence="1" key="1">
    <citation type="submission" date="2020-09" db="EMBL/GenBank/DDBJ databases">
        <title>Genome-Enabled Discovery of Anthraquinone Biosynthesis in Senna tora.</title>
        <authorList>
            <person name="Kang S.-H."/>
            <person name="Pandey R.P."/>
            <person name="Lee C.-M."/>
            <person name="Sim J.-S."/>
            <person name="Jeong J.-T."/>
            <person name="Choi B.-S."/>
            <person name="Jung M."/>
            <person name="Ginzburg D."/>
            <person name="Zhao K."/>
            <person name="Won S.Y."/>
            <person name="Oh T.-J."/>
            <person name="Yu Y."/>
            <person name="Kim N.-H."/>
            <person name="Lee O.R."/>
            <person name="Lee T.-H."/>
            <person name="Bashyal P."/>
            <person name="Kim T.-S."/>
            <person name="Lee W.-H."/>
            <person name="Kawkins C."/>
            <person name="Kim C.-K."/>
            <person name="Kim J.S."/>
            <person name="Ahn B.O."/>
            <person name="Rhee S.Y."/>
            <person name="Sohng J.K."/>
        </authorList>
    </citation>
    <scope>NUCLEOTIDE SEQUENCE</scope>
    <source>
        <tissue evidence="1">Leaf</tissue>
    </source>
</reference>
<evidence type="ECO:0000313" key="1">
    <source>
        <dbReference type="EMBL" id="KAF7833006.1"/>
    </source>
</evidence>
<dbReference type="Proteomes" id="UP000634136">
    <property type="component" value="Unassembled WGS sequence"/>
</dbReference>
<evidence type="ECO:0000313" key="2">
    <source>
        <dbReference type="Proteomes" id="UP000634136"/>
    </source>
</evidence>
<sequence length="98" mass="10905">MPSSFKSKLGVASSYSLSQISFGLDRTSAIQSEMGLVGSYSLSRNRPIRIYLPGNSRLVHDLSVAWLFDLLLVQQLKKTSFTNELPLELSKARKMIPS</sequence>
<keyword evidence="2" id="KW-1185">Reference proteome</keyword>
<dbReference type="AlphaFoldDB" id="A0A835C4K0"/>
<proteinExistence type="predicted"/>